<organism evidence="2">
    <name type="scientific">uncultured Caudovirales phage</name>
    <dbReference type="NCBI Taxonomy" id="2100421"/>
    <lineage>
        <taxon>Viruses</taxon>
        <taxon>Duplodnaviria</taxon>
        <taxon>Heunggongvirae</taxon>
        <taxon>Uroviricota</taxon>
        <taxon>Caudoviricetes</taxon>
        <taxon>Peduoviridae</taxon>
        <taxon>Maltschvirus</taxon>
        <taxon>Maltschvirus maltsch</taxon>
    </lineage>
</organism>
<sequence length="89" mass="10295">MAIGTFYDHNRDMMFDSKSHYDRHMENLRYKQQRMMQAQQQMAYNPYGRAIAGGNQAEQQRQTPVADPKDPLSFLSKADNKLLLTGEAP</sequence>
<feature type="region of interest" description="Disordered" evidence="1">
    <location>
        <begin position="51"/>
        <end position="89"/>
    </location>
</feature>
<protein>
    <submittedName>
        <fullName evidence="2">Uncharacterized protein</fullName>
    </submittedName>
</protein>
<name>A0A6J5KQE3_9CAUD</name>
<reference evidence="2" key="1">
    <citation type="submission" date="2020-04" db="EMBL/GenBank/DDBJ databases">
        <authorList>
            <person name="Chiriac C."/>
            <person name="Salcher M."/>
            <person name="Ghai R."/>
            <person name="Kavagutti S V."/>
        </authorList>
    </citation>
    <scope>NUCLEOTIDE SEQUENCE</scope>
</reference>
<gene>
    <name evidence="2" type="ORF">UFOVP37_15</name>
</gene>
<evidence type="ECO:0000256" key="1">
    <source>
        <dbReference type="SAM" id="MobiDB-lite"/>
    </source>
</evidence>
<evidence type="ECO:0000313" key="2">
    <source>
        <dbReference type="EMBL" id="CAB4122449.1"/>
    </source>
</evidence>
<proteinExistence type="predicted"/>
<accession>A0A6J5KQE3</accession>
<dbReference type="EMBL" id="LR796163">
    <property type="protein sequence ID" value="CAB4122449.1"/>
    <property type="molecule type" value="Genomic_DNA"/>
</dbReference>